<feature type="transmembrane region" description="Helical" evidence="1">
    <location>
        <begin position="59"/>
        <end position="77"/>
    </location>
</feature>
<feature type="transmembrane region" description="Helical" evidence="1">
    <location>
        <begin position="187"/>
        <end position="204"/>
    </location>
</feature>
<feature type="transmembrane region" description="Helical" evidence="1">
    <location>
        <begin position="125"/>
        <end position="146"/>
    </location>
</feature>
<keyword evidence="1" id="KW-1133">Transmembrane helix</keyword>
<feature type="transmembrane region" description="Helical" evidence="1">
    <location>
        <begin position="33"/>
        <end position="53"/>
    </location>
</feature>
<name>A0ABW5CYG2_9BACT</name>
<organism evidence="2 3">
    <name type="scientific">Pontibacter ruber</name>
    <dbReference type="NCBI Taxonomy" id="1343895"/>
    <lineage>
        <taxon>Bacteria</taxon>
        <taxon>Pseudomonadati</taxon>
        <taxon>Bacteroidota</taxon>
        <taxon>Cytophagia</taxon>
        <taxon>Cytophagales</taxon>
        <taxon>Hymenobacteraceae</taxon>
        <taxon>Pontibacter</taxon>
    </lineage>
</organism>
<evidence type="ECO:0008006" key="4">
    <source>
        <dbReference type="Google" id="ProtNLM"/>
    </source>
</evidence>
<evidence type="ECO:0000313" key="3">
    <source>
        <dbReference type="Proteomes" id="UP001597374"/>
    </source>
</evidence>
<dbReference type="EMBL" id="JBHUIM010000001">
    <property type="protein sequence ID" value="MFD2246363.1"/>
    <property type="molecule type" value="Genomic_DNA"/>
</dbReference>
<reference evidence="3" key="1">
    <citation type="journal article" date="2019" name="Int. J. Syst. Evol. Microbiol.">
        <title>The Global Catalogue of Microorganisms (GCM) 10K type strain sequencing project: providing services to taxonomists for standard genome sequencing and annotation.</title>
        <authorList>
            <consortium name="The Broad Institute Genomics Platform"/>
            <consortium name="The Broad Institute Genome Sequencing Center for Infectious Disease"/>
            <person name="Wu L."/>
            <person name="Ma J."/>
        </authorList>
    </citation>
    <scope>NUCLEOTIDE SEQUENCE [LARGE SCALE GENOMIC DNA]</scope>
    <source>
        <strain evidence="3">CGMCC 4.1782</strain>
    </source>
</reference>
<feature type="transmembrane region" description="Helical" evidence="1">
    <location>
        <begin position="158"/>
        <end position="175"/>
    </location>
</feature>
<dbReference type="Proteomes" id="UP001597374">
    <property type="component" value="Unassembled WGS sequence"/>
</dbReference>
<feature type="transmembrane region" description="Helical" evidence="1">
    <location>
        <begin position="89"/>
        <end position="113"/>
    </location>
</feature>
<accession>A0ABW5CYG2</accession>
<keyword evidence="3" id="KW-1185">Reference proteome</keyword>
<keyword evidence="1" id="KW-0812">Transmembrane</keyword>
<comment type="caution">
    <text evidence="2">The sequence shown here is derived from an EMBL/GenBank/DDBJ whole genome shotgun (WGS) entry which is preliminary data.</text>
</comment>
<evidence type="ECO:0000256" key="1">
    <source>
        <dbReference type="SAM" id="Phobius"/>
    </source>
</evidence>
<evidence type="ECO:0000313" key="2">
    <source>
        <dbReference type="EMBL" id="MFD2246363.1"/>
    </source>
</evidence>
<keyword evidence="1" id="KW-0472">Membrane</keyword>
<sequence>MLKGNFAVFWFINCFLLTILCFTLIKQGLKNDILIKTLAAVGIIFGYALNLYLERPLPWNINVVPYTFGYFAIGYYSKGVLYKFERKRILSTVLLAVICAVLIYLGIFTSFYFEVDLKYGVVSNLLLGIVVPILFTLFILMLSAYVKNGTVKRLLTHIGQNTLPIMYLHIVANFIFRKTTEEATNLYLFLLIGLAVPLLLALLFKKYELTNMLFLGNNSKALWSYGRRKHIR</sequence>
<dbReference type="RefSeq" id="WP_377495997.1">
    <property type="nucleotide sequence ID" value="NZ_JBHUIM010000001.1"/>
</dbReference>
<gene>
    <name evidence="2" type="ORF">ACFSKP_08860</name>
</gene>
<proteinExistence type="predicted"/>
<protein>
    <recommendedName>
        <fullName evidence="4">Acyltransferase-like protein</fullName>
    </recommendedName>
</protein>
<feature type="transmembrane region" description="Helical" evidence="1">
    <location>
        <begin position="6"/>
        <end position="26"/>
    </location>
</feature>